<feature type="transmembrane region" description="Helical" evidence="1">
    <location>
        <begin position="67"/>
        <end position="84"/>
    </location>
</feature>
<dbReference type="Proteomes" id="UP000008907">
    <property type="component" value="Chromosome"/>
</dbReference>
<keyword evidence="1" id="KW-0812">Transmembrane</keyword>
<name>A0A7U3ZT24_MYCPK</name>
<keyword evidence="1" id="KW-1133">Transmembrane helix</keyword>
<dbReference type="EMBL" id="CP003021">
    <property type="protein sequence ID" value="AEM69037.1"/>
    <property type="molecule type" value="Genomic_DNA"/>
</dbReference>
<proteinExistence type="predicted"/>
<keyword evidence="1" id="KW-0472">Membrane</keyword>
<dbReference type="AlphaFoldDB" id="A0A7U3ZT24"/>
<evidence type="ECO:0000256" key="1">
    <source>
        <dbReference type="SAM" id="Phobius"/>
    </source>
</evidence>
<accession>A0A7U3ZT24</accession>
<feature type="transmembrane region" description="Helical" evidence="1">
    <location>
        <begin position="12"/>
        <end position="36"/>
    </location>
</feature>
<evidence type="ECO:0000313" key="3">
    <source>
        <dbReference type="Proteomes" id="UP000008907"/>
    </source>
</evidence>
<evidence type="ECO:0000313" key="2">
    <source>
        <dbReference type="EMBL" id="AEM69037.1"/>
    </source>
</evidence>
<gene>
    <name evidence="2" type="ordered locus">MPUT_0702</name>
</gene>
<protein>
    <submittedName>
        <fullName evidence="2">Uncharacterized protein</fullName>
    </submittedName>
</protein>
<feature type="transmembrane region" description="Helical" evidence="1">
    <location>
        <begin position="104"/>
        <end position="125"/>
    </location>
</feature>
<organism evidence="2 3">
    <name type="scientific">Mycoplasma putrefaciens (strain ATCC 15718 / NCTC 10155 / C30 KS-1 / KS-1)</name>
    <dbReference type="NCBI Taxonomy" id="743965"/>
    <lineage>
        <taxon>Bacteria</taxon>
        <taxon>Bacillati</taxon>
        <taxon>Mycoplasmatota</taxon>
        <taxon>Mollicutes</taxon>
        <taxon>Mycoplasmataceae</taxon>
        <taxon>Mycoplasma</taxon>
    </lineage>
</organism>
<dbReference type="KEGG" id="mpf:MPUT_0702"/>
<reference evidence="2 3" key="1">
    <citation type="journal article" date="2011" name="J. Bacteriol.">
        <title>Genome Sequence of Mycoplasma putrefaciens Type Strain KS1.</title>
        <authorList>
            <person name="Calcutt M.J."/>
            <person name="Foecking M.F."/>
        </authorList>
    </citation>
    <scope>NUCLEOTIDE SEQUENCE [LARGE SCALE GENOMIC DNA]</scope>
    <source>
        <strain evidence="3">ATCC 15718 / NCTC 10155 / C30 KS-1 / KS-1</strain>
    </source>
</reference>
<sequence>MAISNLEKNIIIYLIVIYVYIVLITTFFIMSVRFMLYRRKKYLKKYFQKYIDIESLYSIRPNNIREIIFYFLLYIAALLLPFLFLESLFLDRSSLESITILWKYFWFLLVPSLVSFFLSLILFIITIKKFSKIFTTSFEYKKELLENQVKKVIKENEGVNTFYKLEILYKNNKTSNPYINSGFWWWRSVYQRRLNITAIIMKITNKIKITDESSFIMMIGYNLVEFIDYFTRRIMFLRNRKLVKFEDYSILVNGSKQITFDEIGEYLISNYLYYVDKNIKKIFPEQE</sequence>